<proteinExistence type="predicted"/>
<dbReference type="EMBL" id="AE013598">
    <property type="protein sequence ID" value="AAW75697.1"/>
    <property type="molecule type" value="Genomic_DNA"/>
</dbReference>
<dbReference type="HOGENOM" id="CLU_821232_0_0_6"/>
<organism evidence="2 3">
    <name type="scientific">Xanthomonas oryzae pv. oryzae (strain KACC10331 / KXO85)</name>
    <dbReference type="NCBI Taxonomy" id="291331"/>
    <lineage>
        <taxon>Bacteria</taxon>
        <taxon>Pseudomonadati</taxon>
        <taxon>Pseudomonadota</taxon>
        <taxon>Gammaproteobacteria</taxon>
        <taxon>Lysobacterales</taxon>
        <taxon>Lysobacteraceae</taxon>
        <taxon>Xanthomonas</taxon>
    </lineage>
</organism>
<dbReference type="STRING" id="291331.XOO2443"/>
<evidence type="ECO:0000256" key="1">
    <source>
        <dbReference type="SAM" id="MobiDB-lite"/>
    </source>
</evidence>
<dbReference type="KEGG" id="xoo:XOO2443"/>
<gene>
    <name evidence="2" type="ordered locus">XOO2443</name>
</gene>
<evidence type="ECO:0000313" key="3">
    <source>
        <dbReference type="Proteomes" id="UP000006735"/>
    </source>
</evidence>
<feature type="region of interest" description="Disordered" evidence="1">
    <location>
        <begin position="46"/>
        <end position="101"/>
    </location>
</feature>
<reference evidence="2 3" key="1">
    <citation type="journal article" date="2005" name="Nucleic Acids Res.">
        <title>The genome sequence of Xanthomonas oryzae pathovar oryzae KACC10331, the bacterial blight pathogen of rice.</title>
        <authorList>
            <person name="Lee B.M."/>
            <person name="Park Y.J."/>
            <person name="Park D.S."/>
            <person name="Kang H.W."/>
            <person name="Kim J.G."/>
            <person name="Song E.S."/>
            <person name="Park I.C."/>
            <person name="Yoon U.H."/>
            <person name="Hahn J.H."/>
            <person name="Koo B.S."/>
            <person name="Lee G.B."/>
            <person name="Kim H."/>
            <person name="Park H.S."/>
            <person name="Yoon K.O."/>
            <person name="Kim J.H."/>
            <person name="Jung C.H."/>
            <person name="Koh N.H."/>
            <person name="Seo J.S."/>
            <person name="Go S.J."/>
        </authorList>
    </citation>
    <scope>NUCLEOTIDE SEQUENCE [LARGE SCALE GENOMIC DNA]</scope>
    <source>
        <strain evidence="3">KACC10331 / KXO85</strain>
    </source>
</reference>
<sequence length="338" mass="36325">MALNPDSPLGKLMATLPQTGQVTWIGVRPARDVAMLEVDAAQVTTGAWSGGGSLQGRQRQARRDPDPGRASAGDCGVGRTRDHRAGHAAAQRGGVRHSVDRAEGAAVSHWRGGAGRYRPVRSVFAHGRCAGPGRLQRHARSWRAVRTHPARWRAAHRRYGAGAMSRGHCILSHGFESGPDALKVTALANVAEQLGWTHERPEYTDLDARREVSALGDVQGRLQRLLEIARAAADKGPLVLVGSSLGSYIAGRVSLQVPTRGLFLMVPPTQMGPLPALDAAPVPISIVHAWRDELIPAADVIAWAQARHARLLLVDDDHRLASHVDASARAFAELLQRL</sequence>
<protein>
    <submittedName>
        <fullName evidence="2">Predicted hydrolase of the alpha/beta superfamily</fullName>
    </submittedName>
</protein>
<keyword evidence="3" id="KW-1185">Reference proteome</keyword>
<dbReference type="GO" id="GO:0016787">
    <property type="term" value="F:hydrolase activity"/>
    <property type="evidence" value="ECO:0007669"/>
    <property type="project" value="UniProtKB-KW"/>
</dbReference>
<dbReference type="Proteomes" id="UP000006735">
    <property type="component" value="Chromosome"/>
</dbReference>
<dbReference type="SUPFAM" id="SSF53474">
    <property type="entry name" value="alpha/beta-Hydrolases"/>
    <property type="match status" value="1"/>
</dbReference>
<dbReference type="Gene3D" id="3.40.50.1820">
    <property type="entry name" value="alpha/beta hydrolase"/>
    <property type="match status" value="1"/>
</dbReference>
<keyword evidence="2" id="KW-0378">Hydrolase</keyword>
<accession>Q5H024</accession>
<name>Q5H024_XANOR</name>
<evidence type="ECO:0000313" key="2">
    <source>
        <dbReference type="EMBL" id="AAW75697.1"/>
    </source>
</evidence>
<dbReference type="InterPro" id="IPR029058">
    <property type="entry name" value="AB_hydrolase_fold"/>
</dbReference>
<dbReference type="AlphaFoldDB" id="Q5H024"/>